<feature type="transmembrane region" description="Helical" evidence="7">
    <location>
        <begin position="571"/>
        <end position="594"/>
    </location>
</feature>
<feature type="transmembrane region" description="Helical" evidence="7">
    <location>
        <begin position="91"/>
        <end position="119"/>
    </location>
</feature>
<dbReference type="InterPro" id="IPR006037">
    <property type="entry name" value="RCK_C"/>
</dbReference>
<name>A0ABX0ISA6_9FLAO</name>
<feature type="transmembrane region" description="Helical" evidence="7">
    <location>
        <begin position="481"/>
        <end position="504"/>
    </location>
</feature>
<dbReference type="InterPro" id="IPR036721">
    <property type="entry name" value="RCK_C_sf"/>
</dbReference>
<feature type="transmembrane region" description="Helical" evidence="7">
    <location>
        <begin position="450"/>
        <end position="469"/>
    </location>
</feature>
<keyword evidence="2" id="KW-0813">Transport</keyword>
<comment type="subcellular location">
    <subcellularLocation>
        <location evidence="1">Membrane</location>
        <topology evidence="1">Multi-pass membrane protein</topology>
    </subcellularLocation>
</comment>
<dbReference type="InterPro" id="IPR004680">
    <property type="entry name" value="Cit_transptr-like_dom"/>
</dbReference>
<dbReference type="Pfam" id="PF03600">
    <property type="entry name" value="CitMHS"/>
    <property type="match status" value="1"/>
</dbReference>
<sequence length="595" mass="66027">MTFEIGIVLGILVIAFILFVSEKFTVDKTAFFILISLLVFGIVTPEESVSGFSDNSVLTILCLMIIAIGLEKNGVVALMAQKIIPIMNWPFWVFLPLLMLTVGVFSSFIATTAVVIIFIKLVNELDKLGKINKSKVLLPISFAGILGGSCTLMGTSTNLIVSGISNKSGIGKFSFFEFSLAGVIFLLIAIPIIFFLSKIFLPKNQNEDKLDLSEKFAYVTSVKIREGSKLIGKKPYDTEIWNENDIRLIKIQRGKRYLRTDLKSEILQENDILWLDLTIEDLTSKSESLGLNILGVDQNLIEDQYTNEYHEVIILPNSRYVNMSVKEFNERLPENISVKAITSEREYEKNPNMFVKFFSKKFINPGNRVLLTGNLSEIQKIANSDNLLFANSVLTVPNIPNYKKLISFLAIIVVIVLSATNTFSILKSSLIGVALCLFTGCIQLKDAYSGINWQVIFLLAGMIPLGIAMKNTGTDDFIGEHLYALLKSVPTSAVIAMVFAFTLLMSGFISNNATAIILAPIVIIVAQKMNLNPKPLLYALMFGANFSFYTPMGYQTNAIIYGMGIYKFKHFLFIGGILSLILLVVASLLLPILYT</sequence>
<keyword evidence="6 7" id="KW-0472">Membrane</keyword>
<evidence type="ECO:0000313" key="10">
    <source>
        <dbReference type="Proteomes" id="UP000817854"/>
    </source>
</evidence>
<dbReference type="Gene3D" id="3.30.70.1450">
    <property type="entry name" value="Regulator of K+ conductance, C-terminal domain"/>
    <property type="match status" value="1"/>
</dbReference>
<feature type="domain" description="RCK C-terminal" evidence="8">
    <location>
        <begin position="207"/>
        <end position="292"/>
    </location>
</feature>
<dbReference type="InterPro" id="IPR051679">
    <property type="entry name" value="DASS-Related_Transporters"/>
</dbReference>
<reference evidence="9 10" key="2">
    <citation type="submission" date="2019-05" db="EMBL/GenBank/DDBJ databases">
        <authorList>
            <person name="Lianzixin W."/>
        </authorList>
    </citation>
    <scope>NUCLEOTIDE SEQUENCE [LARGE SCALE GENOMIC DNA]</scope>
    <source>
        <strain evidence="9 10">EC11</strain>
    </source>
</reference>
<dbReference type="Proteomes" id="UP000817854">
    <property type="component" value="Unassembled WGS sequence"/>
</dbReference>
<dbReference type="RefSeq" id="WP_140962020.1">
    <property type="nucleotide sequence ID" value="NZ_VEVQ02000004.1"/>
</dbReference>
<keyword evidence="5 7" id="KW-1133">Transmembrane helix</keyword>
<proteinExistence type="predicted"/>
<evidence type="ECO:0000256" key="3">
    <source>
        <dbReference type="ARBA" id="ARBA00022692"/>
    </source>
</evidence>
<evidence type="ECO:0000256" key="1">
    <source>
        <dbReference type="ARBA" id="ARBA00004141"/>
    </source>
</evidence>
<comment type="caution">
    <text evidence="9">The sequence shown here is derived from an EMBL/GenBank/DDBJ whole genome shotgun (WGS) entry which is preliminary data.</text>
</comment>
<dbReference type="PANTHER" id="PTHR43652">
    <property type="entry name" value="BASIC AMINO ACID ANTIPORTER YFCC-RELATED"/>
    <property type="match status" value="1"/>
</dbReference>
<feature type="transmembrane region" description="Helical" evidence="7">
    <location>
        <begin position="535"/>
        <end position="551"/>
    </location>
</feature>
<evidence type="ECO:0000256" key="5">
    <source>
        <dbReference type="ARBA" id="ARBA00022989"/>
    </source>
</evidence>
<evidence type="ECO:0000256" key="6">
    <source>
        <dbReference type="ARBA" id="ARBA00023136"/>
    </source>
</evidence>
<accession>A0ABX0ISA6</accession>
<evidence type="ECO:0000256" key="4">
    <source>
        <dbReference type="ARBA" id="ARBA00022737"/>
    </source>
</evidence>
<feature type="transmembrane region" description="Helical" evidence="7">
    <location>
        <begin position="173"/>
        <end position="196"/>
    </location>
</feature>
<reference evidence="9 10" key="3">
    <citation type="submission" date="2020-02" db="EMBL/GenBank/DDBJ databases">
        <title>Flavobacterium profundi sp. nov., isolated from a deep-sea seamount.</title>
        <authorList>
            <person name="Zhang D.-C."/>
        </authorList>
    </citation>
    <scope>NUCLEOTIDE SEQUENCE [LARGE SCALE GENOMIC DNA]</scope>
    <source>
        <strain evidence="9 10">EC11</strain>
    </source>
</reference>
<protein>
    <submittedName>
        <fullName evidence="9">SLC13 family permease</fullName>
    </submittedName>
</protein>
<feature type="transmembrane region" description="Helical" evidence="7">
    <location>
        <begin position="139"/>
        <end position="161"/>
    </location>
</feature>
<dbReference type="SUPFAM" id="SSF116726">
    <property type="entry name" value="TrkA C-terminal domain-like"/>
    <property type="match status" value="2"/>
</dbReference>
<keyword evidence="3 7" id="KW-0812">Transmembrane</keyword>
<dbReference type="EMBL" id="VEVQ02000004">
    <property type="protein sequence ID" value="NHN25684.1"/>
    <property type="molecule type" value="Genomic_DNA"/>
</dbReference>
<evidence type="ECO:0000313" key="9">
    <source>
        <dbReference type="EMBL" id="NHN25684.1"/>
    </source>
</evidence>
<keyword evidence="10" id="KW-1185">Reference proteome</keyword>
<feature type="transmembrane region" description="Helical" evidence="7">
    <location>
        <begin position="511"/>
        <end position="529"/>
    </location>
</feature>
<evidence type="ECO:0000259" key="8">
    <source>
        <dbReference type="PROSITE" id="PS51202"/>
    </source>
</evidence>
<organism evidence="9 10">
    <name type="scientific">Flavobacterium jejuense</name>
    <dbReference type="NCBI Taxonomy" id="1544455"/>
    <lineage>
        <taxon>Bacteria</taxon>
        <taxon>Pseudomonadati</taxon>
        <taxon>Bacteroidota</taxon>
        <taxon>Flavobacteriia</taxon>
        <taxon>Flavobacteriales</taxon>
        <taxon>Flavobacteriaceae</taxon>
        <taxon>Flavobacterium</taxon>
    </lineage>
</organism>
<feature type="transmembrane region" description="Helical" evidence="7">
    <location>
        <begin position="405"/>
        <end position="438"/>
    </location>
</feature>
<feature type="transmembrane region" description="Helical" evidence="7">
    <location>
        <begin position="57"/>
        <end position="79"/>
    </location>
</feature>
<evidence type="ECO:0000256" key="7">
    <source>
        <dbReference type="SAM" id="Phobius"/>
    </source>
</evidence>
<feature type="transmembrane region" description="Helical" evidence="7">
    <location>
        <begin position="6"/>
        <end position="22"/>
    </location>
</feature>
<dbReference type="PROSITE" id="PS51202">
    <property type="entry name" value="RCK_C"/>
    <property type="match status" value="1"/>
</dbReference>
<feature type="transmembrane region" description="Helical" evidence="7">
    <location>
        <begin position="29"/>
        <end position="45"/>
    </location>
</feature>
<keyword evidence="4" id="KW-0677">Repeat</keyword>
<evidence type="ECO:0000256" key="2">
    <source>
        <dbReference type="ARBA" id="ARBA00022448"/>
    </source>
</evidence>
<gene>
    <name evidence="9" type="ORF">FIA58_008335</name>
</gene>
<reference evidence="10" key="1">
    <citation type="submission" date="2019-05" db="EMBL/GenBank/DDBJ databases">
        <title>Flavobacterium profundi sp. nov., isolated from a deep-sea seamount.</title>
        <authorList>
            <person name="Zhang D.-C."/>
        </authorList>
    </citation>
    <scope>NUCLEOTIDE SEQUENCE [LARGE SCALE GENOMIC DNA]</scope>
    <source>
        <strain evidence="10">EC11</strain>
    </source>
</reference>
<dbReference type="PANTHER" id="PTHR43652:SF2">
    <property type="entry name" value="BASIC AMINO ACID ANTIPORTER YFCC-RELATED"/>
    <property type="match status" value="1"/>
</dbReference>